<comment type="caution">
    <text evidence="1">The sequence shown here is derived from an EMBL/GenBank/DDBJ whole genome shotgun (WGS) entry which is preliminary data.</text>
</comment>
<organism evidence="1 2">
    <name type="scientific">Dentiscutata heterogama</name>
    <dbReference type="NCBI Taxonomy" id="1316150"/>
    <lineage>
        <taxon>Eukaryota</taxon>
        <taxon>Fungi</taxon>
        <taxon>Fungi incertae sedis</taxon>
        <taxon>Mucoromycota</taxon>
        <taxon>Glomeromycotina</taxon>
        <taxon>Glomeromycetes</taxon>
        <taxon>Diversisporales</taxon>
        <taxon>Gigasporaceae</taxon>
        <taxon>Dentiscutata</taxon>
    </lineage>
</organism>
<gene>
    <name evidence="1" type="ORF">DHETER_LOCUS3533</name>
</gene>
<proteinExistence type="predicted"/>
<keyword evidence="2" id="KW-1185">Reference proteome</keyword>
<evidence type="ECO:0000313" key="2">
    <source>
        <dbReference type="Proteomes" id="UP000789702"/>
    </source>
</evidence>
<evidence type="ECO:0000313" key="1">
    <source>
        <dbReference type="EMBL" id="CAG8512607.1"/>
    </source>
</evidence>
<sequence>MKSSDDANDLETDKIAKELSIVAIMRIGDLCLKCKDMRFNANYWSVEEKETKVLEWNKHIKWAYNERENYK</sequence>
<dbReference type="Proteomes" id="UP000789702">
    <property type="component" value="Unassembled WGS sequence"/>
</dbReference>
<dbReference type="EMBL" id="CAJVPU010003077">
    <property type="protein sequence ID" value="CAG8512607.1"/>
    <property type="molecule type" value="Genomic_DNA"/>
</dbReference>
<reference evidence="1" key="1">
    <citation type="submission" date="2021-06" db="EMBL/GenBank/DDBJ databases">
        <authorList>
            <person name="Kallberg Y."/>
            <person name="Tangrot J."/>
            <person name="Rosling A."/>
        </authorList>
    </citation>
    <scope>NUCLEOTIDE SEQUENCE</scope>
    <source>
        <strain evidence="1">IL203A</strain>
    </source>
</reference>
<name>A0ACA9L953_9GLOM</name>
<accession>A0ACA9L953</accession>
<protein>
    <submittedName>
        <fullName evidence="1">9611_t:CDS:1</fullName>
    </submittedName>
</protein>